<dbReference type="SUPFAM" id="SSF53474">
    <property type="entry name" value="alpha/beta-Hydrolases"/>
    <property type="match status" value="1"/>
</dbReference>
<evidence type="ECO:0000256" key="2">
    <source>
        <dbReference type="SAM" id="Phobius"/>
    </source>
</evidence>
<comment type="caution">
    <text evidence="3">The sequence shown here is derived from an EMBL/GenBank/DDBJ whole genome shotgun (WGS) entry which is preliminary data.</text>
</comment>
<keyword evidence="2" id="KW-1133">Transmembrane helix</keyword>
<dbReference type="AlphaFoldDB" id="A0A512IAA9"/>
<evidence type="ECO:0000256" key="1">
    <source>
        <dbReference type="SAM" id="MobiDB-lite"/>
    </source>
</evidence>
<gene>
    <name evidence="3" type="ORF">KTU01_07710</name>
</gene>
<dbReference type="STRING" id="388357.GCA_001580365_03289"/>
<keyword evidence="2" id="KW-0472">Membrane</keyword>
<dbReference type="Proteomes" id="UP000321103">
    <property type="component" value="Unassembled WGS sequence"/>
</dbReference>
<keyword evidence="2" id="KW-0812">Transmembrane</keyword>
<feature type="region of interest" description="Disordered" evidence="1">
    <location>
        <begin position="19"/>
        <end position="48"/>
    </location>
</feature>
<keyword evidence="4" id="KW-1185">Reference proteome</keyword>
<evidence type="ECO:0000313" key="3">
    <source>
        <dbReference type="EMBL" id="GEO94648.1"/>
    </source>
</evidence>
<protein>
    <recommendedName>
        <fullName evidence="5">Esterase</fullName>
    </recommendedName>
</protein>
<accession>A0A512IAA9</accession>
<feature type="transmembrane region" description="Helical" evidence="2">
    <location>
        <begin position="53"/>
        <end position="78"/>
    </location>
</feature>
<dbReference type="InterPro" id="IPR029058">
    <property type="entry name" value="AB_hydrolase_fold"/>
</dbReference>
<organism evidence="3 4">
    <name type="scientific">Kocuria turfanensis</name>
    <dbReference type="NCBI Taxonomy" id="388357"/>
    <lineage>
        <taxon>Bacteria</taxon>
        <taxon>Bacillati</taxon>
        <taxon>Actinomycetota</taxon>
        <taxon>Actinomycetes</taxon>
        <taxon>Micrococcales</taxon>
        <taxon>Micrococcaceae</taxon>
        <taxon>Kocuria</taxon>
    </lineage>
</organism>
<sequence length="355" mass="38134">MAPSPRTVLADYGGRRCRGEIGAGPHRGAPPYDGRVESQTGPGQQRAHHRSRWAAVVALLTGSALLLLAATLGARWAWDPAPTAEDEISCAPYGLEGVRVAPRGERGPLSDGPVLSGGVRLQEGPADRMNATFEHEGVTSSYHVFADGVDWSRPVGVVFRLHGDGAYEFHNPQHKVSCLAEVARSHNAVLVAPRTPDRQGEPTWWEDLDGNAEWFLALAEQEIFPAYDIDRSRTWLHGYSGGAEFISYELLADRADFLQGGGALLTGGGGAPSTGSSRPTEDQLENLLLHWDVGLDDDGSDPKAPFDALAAAAAGHARYEDAGYRRTSVRYREGVDHFELPEARVLGEVLAAAGE</sequence>
<evidence type="ECO:0008006" key="5">
    <source>
        <dbReference type="Google" id="ProtNLM"/>
    </source>
</evidence>
<reference evidence="3 4" key="1">
    <citation type="submission" date="2019-07" db="EMBL/GenBank/DDBJ databases">
        <title>Whole genome shotgun sequence of Kocuria turfanensis NBRC 107627.</title>
        <authorList>
            <person name="Hosoyama A."/>
            <person name="Uohara A."/>
            <person name="Ohji S."/>
            <person name="Ichikawa N."/>
        </authorList>
    </citation>
    <scope>NUCLEOTIDE SEQUENCE [LARGE SCALE GENOMIC DNA]</scope>
    <source>
        <strain evidence="3 4">NBRC 107627</strain>
    </source>
</reference>
<proteinExistence type="predicted"/>
<name>A0A512IAA9_9MICC</name>
<evidence type="ECO:0000313" key="4">
    <source>
        <dbReference type="Proteomes" id="UP000321103"/>
    </source>
</evidence>
<dbReference type="EMBL" id="BJZS01000022">
    <property type="protein sequence ID" value="GEO94648.1"/>
    <property type="molecule type" value="Genomic_DNA"/>
</dbReference>
<dbReference type="Gene3D" id="3.40.50.1820">
    <property type="entry name" value="alpha/beta hydrolase"/>
    <property type="match status" value="1"/>
</dbReference>